<dbReference type="CDD" id="cd00268">
    <property type="entry name" value="DEADc"/>
    <property type="match status" value="1"/>
</dbReference>
<feature type="domain" description="Helicase ATP-binding" evidence="14">
    <location>
        <begin position="124"/>
        <end position="296"/>
    </location>
</feature>
<keyword evidence="9 12" id="KW-0067">ATP-binding</keyword>
<dbReference type="GO" id="GO:0005634">
    <property type="term" value="C:nucleus"/>
    <property type="evidence" value="ECO:0007669"/>
    <property type="project" value="UniProtKB-SubCell"/>
</dbReference>
<dbReference type="Gene3D" id="3.40.50.300">
    <property type="entry name" value="P-loop containing nucleotide triphosphate hydrolases"/>
    <property type="match status" value="2"/>
</dbReference>
<organism evidence="16 17">
    <name type="scientific">Leishmania naiffi</name>
    <dbReference type="NCBI Taxonomy" id="5678"/>
    <lineage>
        <taxon>Eukaryota</taxon>
        <taxon>Discoba</taxon>
        <taxon>Euglenozoa</taxon>
        <taxon>Kinetoplastea</taxon>
        <taxon>Metakinetoplastina</taxon>
        <taxon>Trypanosomatida</taxon>
        <taxon>Trypanosomatidae</taxon>
        <taxon>Leishmaniinae</taxon>
        <taxon>Leishmania</taxon>
        <taxon>Leishmania naiffi species complex</taxon>
    </lineage>
</organism>
<accession>A0AAW3BKH1</accession>
<evidence type="ECO:0000313" key="17">
    <source>
        <dbReference type="Proteomes" id="UP001501274"/>
    </source>
</evidence>
<feature type="domain" description="Helicase C-terminal" evidence="15">
    <location>
        <begin position="337"/>
        <end position="480"/>
    </location>
</feature>
<keyword evidence="4" id="KW-0690">Ribosome biogenesis</keyword>
<name>A0AAW3BKH1_9TRYP</name>
<dbReference type="SUPFAM" id="SSF52540">
    <property type="entry name" value="P-loop containing nucleoside triphosphate hydrolases"/>
    <property type="match status" value="1"/>
</dbReference>
<keyword evidence="17" id="KW-1185">Reference proteome</keyword>
<evidence type="ECO:0000256" key="11">
    <source>
        <dbReference type="ARBA" id="ARBA00037449"/>
    </source>
</evidence>
<dbReference type="PROSITE" id="PS00039">
    <property type="entry name" value="DEAD_ATP_HELICASE"/>
    <property type="match status" value="1"/>
</dbReference>
<protein>
    <recommendedName>
        <fullName evidence="3">RNA helicase</fullName>
        <ecNumber evidence="3">3.6.4.13</ecNumber>
    </recommendedName>
</protein>
<evidence type="ECO:0000256" key="4">
    <source>
        <dbReference type="ARBA" id="ARBA00022517"/>
    </source>
</evidence>
<evidence type="ECO:0000313" key="16">
    <source>
        <dbReference type="EMBL" id="KAL0522046.1"/>
    </source>
</evidence>
<evidence type="ECO:0000256" key="8">
    <source>
        <dbReference type="ARBA" id="ARBA00022806"/>
    </source>
</evidence>
<evidence type="ECO:0000256" key="1">
    <source>
        <dbReference type="ARBA" id="ARBA00004604"/>
    </source>
</evidence>
<dbReference type="InterPro" id="IPR014001">
    <property type="entry name" value="Helicase_ATP-bd"/>
</dbReference>
<feature type="compositionally biased region" description="Basic and acidic residues" evidence="13">
    <location>
        <begin position="495"/>
        <end position="512"/>
    </location>
</feature>
<evidence type="ECO:0000256" key="3">
    <source>
        <dbReference type="ARBA" id="ARBA00012552"/>
    </source>
</evidence>
<comment type="function">
    <text evidence="11">ATP-dependent RNA helicase required for 60S ribosomal subunit synthesis. Involved in efficient pre-rRNA processing, predominantly at site A3, which is necessary for the normal formation of 25S and 5.8S rRNAs.</text>
</comment>
<dbReference type="InterPro" id="IPR044742">
    <property type="entry name" value="DEAD/DEAH_RhlB"/>
</dbReference>
<dbReference type="GO" id="GO:0003724">
    <property type="term" value="F:RNA helicase activity"/>
    <property type="evidence" value="ECO:0007669"/>
    <property type="project" value="UniProtKB-EC"/>
</dbReference>
<dbReference type="EC" id="3.6.4.13" evidence="3"/>
<feature type="region of interest" description="Disordered" evidence="13">
    <location>
        <begin position="481"/>
        <end position="544"/>
    </location>
</feature>
<evidence type="ECO:0000256" key="5">
    <source>
        <dbReference type="ARBA" id="ARBA00022552"/>
    </source>
</evidence>
<keyword evidence="8 12" id="KW-0347">Helicase</keyword>
<dbReference type="Pfam" id="PF00271">
    <property type="entry name" value="Helicase_C"/>
    <property type="match status" value="1"/>
</dbReference>
<proteinExistence type="inferred from homology"/>
<keyword evidence="5" id="KW-0698">rRNA processing</keyword>
<keyword evidence="7 12" id="KW-0378">Hydrolase</keyword>
<dbReference type="PANTHER" id="PTHR47958">
    <property type="entry name" value="ATP-DEPENDENT RNA HELICASE DBP3"/>
    <property type="match status" value="1"/>
</dbReference>
<dbReference type="FunFam" id="3.40.50.300:FF:000524">
    <property type="entry name" value="ATP-dependent RNA helicase DDX42"/>
    <property type="match status" value="1"/>
</dbReference>
<evidence type="ECO:0000256" key="7">
    <source>
        <dbReference type="ARBA" id="ARBA00022801"/>
    </source>
</evidence>
<dbReference type="InterPro" id="IPR001650">
    <property type="entry name" value="Helicase_C-like"/>
</dbReference>
<dbReference type="EMBL" id="JBAMZN010000030">
    <property type="protein sequence ID" value="KAL0522046.1"/>
    <property type="molecule type" value="Genomic_DNA"/>
</dbReference>
<reference evidence="16 17" key="1">
    <citation type="submission" date="2024-02" db="EMBL/GenBank/DDBJ databases">
        <title>FIRST GENOME SEQUENCES OF Leishmania (Viannia) shawi, Leishmania (Viannia) lindenbergi AND Leishmania (Viannia) utingensis.</title>
        <authorList>
            <person name="Resadore F."/>
            <person name="Custodio M.G.F."/>
            <person name="Boite M.C."/>
            <person name="Cupolillo E."/>
            <person name="Ferreira G.E.M."/>
        </authorList>
    </citation>
    <scope>NUCLEOTIDE SEQUENCE [LARGE SCALE GENOMIC DNA]</scope>
    <source>
        <strain evidence="16 17">MDAS/BR/1979/M5533</strain>
    </source>
</reference>
<evidence type="ECO:0000256" key="2">
    <source>
        <dbReference type="ARBA" id="ARBA00009334"/>
    </source>
</evidence>
<evidence type="ECO:0000256" key="13">
    <source>
        <dbReference type="SAM" id="MobiDB-lite"/>
    </source>
</evidence>
<evidence type="ECO:0000259" key="14">
    <source>
        <dbReference type="PROSITE" id="PS51192"/>
    </source>
</evidence>
<dbReference type="PROSITE" id="PS51192">
    <property type="entry name" value="HELICASE_ATP_BIND_1"/>
    <property type="match status" value="1"/>
</dbReference>
<dbReference type="SMART" id="SM00487">
    <property type="entry name" value="DEXDc"/>
    <property type="match status" value="1"/>
</dbReference>
<dbReference type="SMART" id="SM00490">
    <property type="entry name" value="HELICc"/>
    <property type="match status" value="1"/>
</dbReference>
<keyword evidence="6 12" id="KW-0547">Nucleotide-binding</keyword>
<dbReference type="InterPro" id="IPR011545">
    <property type="entry name" value="DEAD/DEAH_box_helicase_dom"/>
</dbReference>
<comment type="similarity">
    <text evidence="2">Belongs to the DEAD box helicase family. DDX5/DBP2 subfamily.</text>
</comment>
<evidence type="ECO:0000256" key="6">
    <source>
        <dbReference type="ARBA" id="ARBA00022741"/>
    </source>
</evidence>
<dbReference type="Pfam" id="PF00270">
    <property type="entry name" value="DEAD"/>
    <property type="match status" value="1"/>
</dbReference>
<dbReference type="GO" id="GO:0003676">
    <property type="term" value="F:nucleic acid binding"/>
    <property type="evidence" value="ECO:0007669"/>
    <property type="project" value="InterPro"/>
</dbReference>
<gene>
    <name evidence="16" type="ORF">Q4I28_005415</name>
</gene>
<dbReference type="GO" id="GO:0016787">
    <property type="term" value="F:hydrolase activity"/>
    <property type="evidence" value="ECO:0007669"/>
    <property type="project" value="UniProtKB-KW"/>
</dbReference>
<sequence length="544" mass="60026">MRRFTNALFGRRGAACCEAASFWSHQALLPLMNTMCYFSMTSAVQEGSIPATSSSIGDPHTPQKTNVSAVSTEHDISITDGNGHQVHVTPLASFAELHDAPRWLAEGLRALKYPSTTDIQKFTIPLLADGHDVIGLAPTGSGKTVAFAVPALAAFKRNPNGTPSVLVLAPTRELVQQTTKVFQSLGCGQVRVCEAYGGAPRDLQARCLRSGCDALVACPGRLKDFLDSGEVSIRNLSFLVFDEADRLLDMGFQVHLDEIMGHLDSGSHPQTMMWSATWPESVQEMARKYLSNDRLLIRAGTAGTGLQVNEHIKQELIFCNTFTERIEKLGSLVEDGTIDDNSDKLIIFVERQTDTEDTARAFSHRLGIDARYVGTIHGGLSQRQRDKVMSMFKTNHIRLLVATDVASRGLDIPDVTCVVNFQAPKNIDSYCHRIGRTGRAGRTGTAYTFLGQGDGGLAVDLVDYLTRCRVTVPTELMQLSKRHQDRLQQQQGRPRRADRGGFSRREGNSEFGRRRRDRGGSREFVPSRFNSRNSDNNPPSTLDW</sequence>
<dbReference type="PROSITE" id="PS51194">
    <property type="entry name" value="HELICASE_CTER"/>
    <property type="match status" value="1"/>
</dbReference>
<evidence type="ECO:0000256" key="9">
    <source>
        <dbReference type="ARBA" id="ARBA00022840"/>
    </source>
</evidence>
<comment type="caution">
    <text evidence="16">The sequence shown here is derived from an EMBL/GenBank/DDBJ whole genome shotgun (WGS) entry which is preliminary data.</text>
</comment>
<dbReference type="GO" id="GO:0005524">
    <property type="term" value="F:ATP binding"/>
    <property type="evidence" value="ECO:0007669"/>
    <property type="project" value="UniProtKB-KW"/>
</dbReference>
<dbReference type="InterPro" id="IPR000629">
    <property type="entry name" value="RNA-helicase_DEAD-box_CS"/>
</dbReference>
<dbReference type="CDD" id="cd18787">
    <property type="entry name" value="SF2_C_DEAD"/>
    <property type="match status" value="1"/>
</dbReference>
<evidence type="ECO:0000256" key="10">
    <source>
        <dbReference type="ARBA" id="ARBA00023242"/>
    </source>
</evidence>
<dbReference type="AlphaFoldDB" id="A0AAW3BKH1"/>
<dbReference type="Proteomes" id="UP001501274">
    <property type="component" value="Unassembled WGS sequence"/>
</dbReference>
<feature type="compositionally biased region" description="Polar residues" evidence="13">
    <location>
        <begin position="528"/>
        <end position="544"/>
    </location>
</feature>
<comment type="subcellular location">
    <subcellularLocation>
        <location evidence="1">Nucleus</location>
        <location evidence="1">Nucleolus</location>
    </subcellularLocation>
</comment>
<dbReference type="FunFam" id="3.40.50.300:FF:001550">
    <property type="entry name" value="DEAD box DNA helicase"/>
    <property type="match status" value="1"/>
</dbReference>
<dbReference type="InterPro" id="IPR027417">
    <property type="entry name" value="P-loop_NTPase"/>
</dbReference>
<keyword evidence="10" id="KW-0539">Nucleus</keyword>
<evidence type="ECO:0000256" key="12">
    <source>
        <dbReference type="RuleBase" id="RU000492"/>
    </source>
</evidence>
<evidence type="ECO:0000259" key="15">
    <source>
        <dbReference type="PROSITE" id="PS51194"/>
    </source>
</evidence>